<protein>
    <recommendedName>
        <fullName evidence="2">LYC1 C-terminal domain-containing protein</fullName>
    </recommendedName>
</protein>
<feature type="region of interest" description="Disordered" evidence="1">
    <location>
        <begin position="21"/>
        <end position="40"/>
    </location>
</feature>
<feature type="compositionally biased region" description="Low complexity" evidence="1">
    <location>
        <begin position="242"/>
        <end position="277"/>
    </location>
</feature>
<feature type="non-terminal residue" evidence="3">
    <location>
        <position position="1"/>
    </location>
</feature>
<feature type="domain" description="LYC1 C-terminal" evidence="2">
    <location>
        <begin position="285"/>
        <end position="428"/>
    </location>
</feature>
<gene>
    <name evidence="3" type="ORF">B0I36DRAFT_318527</name>
</gene>
<evidence type="ECO:0000256" key="1">
    <source>
        <dbReference type="SAM" id="MobiDB-lite"/>
    </source>
</evidence>
<dbReference type="EMBL" id="JAGTJQ010000003">
    <property type="protein sequence ID" value="KAH7035521.1"/>
    <property type="molecule type" value="Genomic_DNA"/>
</dbReference>
<dbReference type="GeneID" id="70182849"/>
<evidence type="ECO:0000313" key="4">
    <source>
        <dbReference type="Proteomes" id="UP000756346"/>
    </source>
</evidence>
<dbReference type="OrthoDB" id="2020070at2759"/>
<dbReference type="Pfam" id="PF22998">
    <property type="entry name" value="GNAT_LYC1-like"/>
    <property type="match status" value="2"/>
</dbReference>
<keyword evidence="4" id="KW-1185">Reference proteome</keyword>
<sequence>PYLTTVPLNRDGGITHWILTTNDNNGNDNDADAGSGRSRRPLLSSCESYKKIVLVADPGSGQVREEIGHGIGSVFTSTEYRGRSYASRMLGEVGTKLANWDLSPSYKPAPGSGSGSSGSKKAICSALWSDIGKKFYAKKGWIPFASQHVEFAACKGEQHGAAAKLPSTPITYANLAKFCAIDEAAVRSKLVKTAAATGKTAMAFAPSHDQMLWHLYRDSYIASIVLPDRDPSLAADVDGQPGNATAATNGTTAKGRESPASSSSSSSPSRQPRSGAALRRHPGAPEANEVKGIAVGPEGRRVWAIWTRNYATPAGPDAPQKNTLYILRLVVENEDEIGKDGDGEAAATTTEAFRAVIRAAQAFAAEWGCAHVDLWNPTGVVARLLRDSGLEHEVVEREEASIPSLMWYGEGTRTEDVVWVNNEKYCWC</sequence>
<dbReference type="PANTHER" id="PTHR34815">
    <property type="entry name" value="LYSINE ACETYLTRANSFERASE"/>
    <property type="match status" value="1"/>
</dbReference>
<comment type="caution">
    <text evidence="3">The sequence shown here is derived from an EMBL/GenBank/DDBJ whole genome shotgun (WGS) entry which is preliminary data.</text>
</comment>
<accession>A0A9P9BWX4</accession>
<dbReference type="InterPro" id="IPR053013">
    <property type="entry name" value="LAT"/>
</dbReference>
<dbReference type="InterPro" id="IPR055100">
    <property type="entry name" value="GNAT_LYC1-like"/>
</dbReference>
<feature type="domain" description="LYC1 C-terminal" evidence="2">
    <location>
        <begin position="165"/>
        <end position="245"/>
    </location>
</feature>
<dbReference type="AlphaFoldDB" id="A0A9P9BWX4"/>
<proteinExistence type="predicted"/>
<feature type="region of interest" description="Disordered" evidence="1">
    <location>
        <begin position="233"/>
        <end position="293"/>
    </location>
</feature>
<organism evidence="3 4">
    <name type="scientific">Microdochium trichocladiopsis</name>
    <dbReference type="NCBI Taxonomy" id="1682393"/>
    <lineage>
        <taxon>Eukaryota</taxon>
        <taxon>Fungi</taxon>
        <taxon>Dikarya</taxon>
        <taxon>Ascomycota</taxon>
        <taxon>Pezizomycotina</taxon>
        <taxon>Sordariomycetes</taxon>
        <taxon>Xylariomycetidae</taxon>
        <taxon>Xylariales</taxon>
        <taxon>Microdochiaceae</taxon>
        <taxon>Microdochium</taxon>
    </lineage>
</organism>
<dbReference type="RefSeq" id="XP_046015614.1">
    <property type="nucleotide sequence ID" value="XM_046153303.1"/>
</dbReference>
<evidence type="ECO:0000259" key="2">
    <source>
        <dbReference type="Pfam" id="PF22998"/>
    </source>
</evidence>
<feature type="compositionally biased region" description="Low complexity" evidence="1">
    <location>
        <begin position="22"/>
        <end position="40"/>
    </location>
</feature>
<evidence type="ECO:0000313" key="3">
    <source>
        <dbReference type="EMBL" id="KAH7035521.1"/>
    </source>
</evidence>
<name>A0A9P9BWX4_9PEZI</name>
<dbReference type="Proteomes" id="UP000756346">
    <property type="component" value="Unassembled WGS sequence"/>
</dbReference>
<dbReference type="PANTHER" id="PTHR34815:SF4">
    <property type="entry name" value="N-ACETYLTRANSFERASE DOMAIN-CONTAINING PROTEIN"/>
    <property type="match status" value="1"/>
</dbReference>
<reference evidence="3" key="1">
    <citation type="journal article" date="2021" name="Nat. Commun.">
        <title>Genetic determinants of endophytism in the Arabidopsis root mycobiome.</title>
        <authorList>
            <person name="Mesny F."/>
            <person name="Miyauchi S."/>
            <person name="Thiergart T."/>
            <person name="Pickel B."/>
            <person name="Atanasova L."/>
            <person name="Karlsson M."/>
            <person name="Huettel B."/>
            <person name="Barry K.W."/>
            <person name="Haridas S."/>
            <person name="Chen C."/>
            <person name="Bauer D."/>
            <person name="Andreopoulos W."/>
            <person name="Pangilinan J."/>
            <person name="LaButti K."/>
            <person name="Riley R."/>
            <person name="Lipzen A."/>
            <person name="Clum A."/>
            <person name="Drula E."/>
            <person name="Henrissat B."/>
            <person name="Kohler A."/>
            <person name="Grigoriev I.V."/>
            <person name="Martin F.M."/>
            <person name="Hacquard S."/>
        </authorList>
    </citation>
    <scope>NUCLEOTIDE SEQUENCE</scope>
    <source>
        <strain evidence="3">MPI-CAGE-CH-0230</strain>
    </source>
</reference>